<protein>
    <submittedName>
        <fullName evidence="1">Unannotated protein</fullName>
    </submittedName>
</protein>
<reference evidence="1" key="1">
    <citation type="submission" date="2020-05" db="EMBL/GenBank/DDBJ databases">
        <authorList>
            <person name="Chiriac C."/>
            <person name="Salcher M."/>
            <person name="Ghai R."/>
            <person name="Kavagutti S V."/>
        </authorList>
    </citation>
    <scope>NUCLEOTIDE SEQUENCE</scope>
</reference>
<proteinExistence type="predicted"/>
<dbReference type="AlphaFoldDB" id="A0A6J7FTZ2"/>
<sequence>MQTNIYQEGQPLMHFLEHSLCNLLVPRRKLEAA</sequence>
<dbReference type="EMBL" id="CAFBMR010000001">
    <property type="protein sequence ID" value="CAB4898836.1"/>
    <property type="molecule type" value="Genomic_DNA"/>
</dbReference>
<gene>
    <name evidence="1" type="ORF">UFOPK3610_00001</name>
</gene>
<evidence type="ECO:0000313" key="1">
    <source>
        <dbReference type="EMBL" id="CAB4898836.1"/>
    </source>
</evidence>
<accession>A0A6J7FTZ2</accession>
<name>A0A6J7FTZ2_9ZZZZ</name>
<organism evidence="1">
    <name type="scientific">freshwater metagenome</name>
    <dbReference type="NCBI Taxonomy" id="449393"/>
    <lineage>
        <taxon>unclassified sequences</taxon>
        <taxon>metagenomes</taxon>
        <taxon>ecological metagenomes</taxon>
    </lineage>
</organism>